<dbReference type="SUPFAM" id="SSF53300">
    <property type="entry name" value="vWA-like"/>
    <property type="match status" value="1"/>
</dbReference>
<evidence type="ECO:0000313" key="3">
    <source>
        <dbReference type="Proteomes" id="UP000762676"/>
    </source>
</evidence>
<feature type="domain" description="VWFA" evidence="1">
    <location>
        <begin position="7"/>
        <end position="179"/>
    </location>
</feature>
<dbReference type="CDD" id="cd01450">
    <property type="entry name" value="vWFA_subfamily_ECM"/>
    <property type="match status" value="1"/>
</dbReference>
<keyword evidence="3" id="KW-1185">Reference proteome</keyword>
<dbReference type="InterPro" id="IPR002035">
    <property type="entry name" value="VWF_A"/>
</dbReference>
<dbReference type="EMBL" id="BMAT01005426">
    <property type="protein sequence ID" value="GFR92964.1"/>
    <property type="molecule type" value="Genomic_DNA"/>
</dbReference>
<keyword evidence="2" id="KW-0176">Collagen</keyword>
<accession>A0AAV4H5X5</accession>
<evidence type="ECO:0000313" key="2">
    <source>
        <dbReference type="EMBL" id="GFR92964.1"/>
    </source>
</evidence>
<dbReference type="PANTHER" id="PTHR24020">
    <property type="entry name" value="COLLAGEN ALPHA"/>
    <property type="match status" value="1"/>
</dbReference>
<protein>
    <submittedName>
        <fullName evidence="2">Collagen alpha-1(XII) chain</fullName>
    </submittedName>
</protein>
<gene>
    <name evidence="2" type="ORF">ElyMa_002631300</name>
</gene>
<name>A0AAV4H5X5_9GAST</name>
<dbReference type="Proteomes" id="UP000762676">
    <property type="component" value="Unassembled WGS sequence"/>
</dbReference>
<dbReference type="Gene3D" id="3.40.50.410">
    <property type="entry name" value="von Willebrand factor, type A domain"/>
    <property type="match status" value="1"/>
</dbReference>
<sequence length="179" mass="20328">CKPLHVDLAVLIDWSSLRLGDFHRVTDALLSLVSHLDIGPEKSRVSVVSFGHRIYMDESFNLTAYASNVDLTAAIRRLQWDTVREADTAMAIRFLQDYQLPVQLARPNIKRIGLVITDGNSKKFDQTQLAVRTALDSGIDLMSVAVGNSANYVEIFTIAGWERQRVFRLDNVPWFFYKL</sequence>
<dbReference type="InterPro" id="IPR050525">
    <property type="entry name" value="ECM_Assembly_Org"/>
</dbReference>
<comment type="caution">
    <text evidence="2">The sequence shown here is derived from an EMBL/GenBank/DDBJ whole genome shotgun (WGS) entry which is preliminary data.</text>
</comment>
<reference evidence="2 3" key="1">
    <citation type="journal article" date="2021" name="Elife">
        <title>Chloroplast acquisition without the gene transfer in kleptoplastic sea slugs, Plakobranchus ocellatus.</title>
        <authorList>
            <person name="Maeda T."/>
            <person name="Takahashi S."/>
            <person name="Yoshida T."/>
            <person name="Shimamura S."/>
            <person name="Takaki Y."/>
            <person name="Nagai Y."/>
            <person name="Toyoda A."/>
            <person name="Suzuki Y."/>
            <person name="Arimoto A."/>
            <person name="Ishii H."/>
            <person name="Satoh N."/>
            <person name="Nishiyama T."/>
            <person name="Hasebe M."/>
            <person name="Maruyama T."/>
            <person name="Minagawa J."/>
            <person name="Obokata J."/>
            <person name="Shigenobu S."/>
        </authorList>
    </citation>
    <scope>NUCLEOTIDE SEQUENCE [LARGE SCALE GENOMIC DNA]</scope>
</reference>
<organism evidence="2 3">
    <name type="scientific">Elysia marginata</name>
    <dbReference type="NCBI Taxonomy" id="1093978"/>
    <lineage>
        <taxon>Eukaryota</taxon>
        <taxon>Metazoa</taxon>
        <taxon>Spiralia</taxon>
        <taxon>Lophotrochozoa</taxon>
        <taxon>Mollusca</taxon>
        <taxon>Gastropoda</taxon>
        <taxon>Heterobranchia</taxon>
        <taxon>Euthyneura</taxon>
        <taxon>Panpulmonata</taxon>
        <taxon>Sacoglossa</taxon>
        <taxon>Placobranchoidea</taxon>
        <taxon>Plakobranchidae</taxon>
        <taxon>Elysia</taxon>
    </lineage>
</organism>
<evidence type="ECO:0000259" key="1">
    <source>
        <dbReference type="PROSITE" id="PS50234"/>
    </source>
</evidence>
<dbReference type="SMART" id="SM00327">
    <property type="entry name" value="VWA"/>
    <property type="match status" value="1"/>
</dbReference>
<feature type="non-terminal residue" evidence="2">
    <location>
        <position position="1"/>
    </location>
</feature>
<dbReference type="PANTHER" id="PTHR24020:SF84">
    <property type="entry name" value="VWFA DOMAIN-CONTAINING PROTEIN"/>
    <property type="match status" value="1"/>
</dbReference>
<dbReference type="InterPro" id="IPR036465">
    <property type="entry name" value="vWFA_dom_sf"/>
</dbReference>
<dbReference type="AlphaFoldDB" id="A0AAV4H5X5"/>
<proteinExistence type="predicted"/>
<dbReference type="PROSITE" id="PS50234">
    <property type="entry name" value="VWFA"/>
    <property type="match status" value="1"/>
</dbReference>
<dbReference type="Pfam" id="PF00092">
    <property type="entry name" value="VWA"/>
    <property type="match status" value="1"/>
</dbReference>
<dbReference type="GO" id="GO:0005581">
    <property type="term" value="C:collagen trimer"/>
    <property type="evidence" value="ECO:0007669"/>
    <property type="project" value="UniProtKB-KW"/>
</dbReference>